<evidence type="ECO:0000313" key="4">
    <source>
        <dbReference type="Proteomes" id="UP001197093"/>
    </source>
</evidence>
<organism evidence="3 4">
    <name type="scientific">Staphylotrichum longicolle</name>
    <dbReference type="NCBI Taxonomy" id="669026"/>
    <lineage>
        <taxon>Eukaryota</taxon>
        <taxon>Fungi</taxon>
        <taxon>Dikarya</taxon>
        <taxon>Ascomycota</taxon>
        <taxon>Pezizomycotina</taxon>
        <taxon>Sordariomycetes</taxon>
        <taxon>Sordariomycetidae</taxon>
        <taxon>Sordariales</taxon>
        <taxon>Chaetomiaceae</taxon>
        <taxon>Staphylotrichum</taxon>
    </lineage>
</organism>
<dbReference type="GO" id="GO:0006351">
    <property type="term" value="P:DNA-templated transcription"/>
    <property type="evidence" value="ECO:0007669"/>
    <property type="project" value="InterPro"/>
</dbReference>
<name>A0AAD4F7K3_9PEZI</name>
<accession>A0AAD4F7K3</accession>
<dbReference type="Proteomes" id="UP001197093">
    <property type="component" value="Unassembled WGS sequence"/>
</dbReference>
<dbReference type="GO" id="GO:0003700">
    <property type="term" value="F:DNA-binding transcription factor activity"/>
    <property type="evidence" value="ECO:0007669"/>
    <property type="project" value="InterPro"/>
</dbReference>
<dbReference type="GO" id="GO:0003677">
    <property type="term" value="F:DNA binding"/>
    <property type="evidence" value="ECO:0007669"/>
    <property type="project" value="InterPro"/>
</dbReference>
<evidence type="ECO:0000313" key="3">
    <source>
        <dbReference type="EMBL" id="KAG7293242.1"/>
    </source>
</evidence>
<feature type="domain" description="Xylanolytic transcriptional activator regulatory" evidence="2">
    <location>
        <begin position="59"/>
        <end position="215"/>
    </location>
</feature>
<dbReference type="InterPro" id="IPR007219">
    <property type="entry name" value="XnlR_reg_dom"/>
</dbReference>
<gene>
    <name evidence="3" type="ORF">NEMBOFW57_003288</name>
</gene>
<comment type="caution">
    <text evidence="3">The sequence shown here is derived from an EMBL/GenBank/DDBJ whole genome shotgun (WGS) entry which is preliminary data.</text>
</comment>
<protein>
    <recommendedName>
        <fullName evidence="2">Xylanolytic transcriptional activator regulatory domain-containing protein</fullName>
    </recommendedName>
</protein>
<sequence length="457" mass="51087">MPVANNPTPLRANRTCEYKDPSDDGVFGPISSAKDIHSLAFGTLLDILVNRSRVREAVSLYFNTVNLWFTIIEKTDFERQMEDAWDNLPAEVSILALCMALIARPPNQKPSKGMGDTVYHSTKAILSLVQSKVPMSIRLLQAELLVAMYEFSQSMPQQAYMSVGRCLHMAKAFGWHNGSLWSDINPALASPIELKRYSILSWAIVYVDCLLNLAYQNSGLPMHTAGLPCIDTIPTPDRITPQPPANPPLQFVGQNQGFRDANSDRIDGILFPEAFSSWSLSKVLWQLSNPEESILDSREFDGIIWDHARMNAAERWRSGGRFSTLGMDLISLMRLNQPTLFAGPNEMPVVDPNYVLAVNRIRNVTTFIAGKSVKLAESEDRLNAGFIDPGWALAMRDAGQLLIDHGEKELLDAGWLAKVTSLRAVLDKIAKRWKIAERFSESLKIALDHRGPATWHR</sequence>
<evidence type="ECO:0000259" key="2">
    <source>
        <dbReference type="Pfam" id="PF04082"/>
    </source>
</evidence>
<keyword evidence="1" id="KW-0539">Nucleus</keyword>
<dbReference type="PANTHER" id="PTHR46910">
    <property type="entry name" value="TRANSCRIPTION FACTOR PDR1"/>
    <property type="match status" value="1"/>
</dbReference>
<dbReference type="EMBL" id="JAHCVI010000001">
    <property type="protein sequence ID" value="KAG7293242.1"/>
    <property type="molecule type" value="Genomic_DNA"/>
</dbReference>
<evidence type="ECO:0000256" key="1">
    <source>
        <dbReference type="ARBA" id="ARBA00023242"/>
    </source>
</evidence>
<proteinExistence type="predicted"/>
<dbReference type="AlphaFoldDB" id="A0AAD4F7K3"/>
<dbReference type="PANTHER" id="PTHR46910:SF1">
    <property type="entry name" value="MISCELLANEOUS ZN(II)2CYS6 TRANSCRIPTION FACTOR (EUROFUNG)-RELATED"/>
    <property type="match status" value="1"/>
</dbReference>
<reference evidence="3" key="1">
    <citation type="submission" date="2023-02" db="EMBL/GenBank/DDBJ databases">
        <authorList>
            <person name="Palmer J.M."/>
        </authorList>
    </citation>
    <scope>NUCLEOTIDE SEQUENCE</scope>
    <source>
        <strain evidence="3">FW57</strain>
    </source>
</reference>
<dbReference type="CDD" id="cd12148">
    <property type="entry name" value="fungal_TF_MHR"/>
    <property type="match status" value="1"/>
</dbReference>
<dbReference type="GO" id="GO:0008270">
    <property type="term" value="F:zinc ion binding"/>
    <property type="evidence" value="ECO:0007669"/>
    <property type="project" value="InterPro"/>
</dbReference>
<dbReference type="InterPro" id="IPR050987">
    <property type="entry name" value="AtrR-like"/>
</dbReference>
<keyword evidence="4" id="KW-1185">Reference proteome</keyword>
<dbReference type="Pfam" id="PF04082">
    <property type="entry name" value="Fungal_trans"/>
    <property type="match status" value="1"/>
</dbReference>